<dbReference type="EMBL" id="VJMJ01000128">
    <property type="protein sequence ID" value="KAF0732848.1"/>
    <property type="molecule type" value="Genomic_DNA"/>
</dbReference>
<feature type="domain" description="EF-hand" evidence="3">
    <location>
        <begin position="497"/>
        <end position="532"/>
    </location>
</feature>
<dbReference type="PROSITE" id="PS50222">
    <property type="entry name" value="EF_HAND_2"/>
    <property type="match status" value="1"/>
</dbReference>
<accession>A0A6G0WZ27</accession>
<protein>
    <recommendedName>
        <fullName evidence="3">EF-hand domain-containing protein</fullName>
    </recommendedName>
</protein>
<feature type="region of interest" description="Disordered" evidence="1">
    <location>
        <begin position="631"/>
        <end position="655"/>
    </location>
</feature>
<feature type="region of interest" description="Disordered" evidence="1">
    <location>
        <begin position="593"/>
        <end position="613"/>
    </location>
</feature>
<gene>
    <name evidence="4" type="ORF">Ae201684_010176</name>
</gene>
<reference evidence="4 5" key="1">
    <citation type="submission" date="2019-07" db="EMBL/GenBank/DDBJ databases">
        <title>Genomics analysis of Aphanomyces spp. identifies a new class of oomycete effector associated with host adaptation.</title>
        <authorList>
            <person name="Gaulin E."/>
        </authorList>
    </citation>
    <scope>NUCLEOTIDE SEQUENCE [LARGE SCALE GENOMIC DNA]</scope>
    <source>
        <strain evidence="4 5">ATCC 201684</strain>
    </source>
</reference>
<dbReference type="InterPro" id="IPR002048">
    <property type="entry name" value="EF_hand_dom"/>
</dbReference>
<feature type="transmembrane region" description="Helical" evidence="2">
    <location>
        <begin position="270"/>
        <end position="289"/>
    </location>
</feature>
<keyword evidence="2" id="KW-0472">Membrane</keyword>
<feature type="compositionally biased region" description="Polar residues" evidence="1">
    <location>
        <begin position="631"/>
        <end position="648"/>
    </location>
</feature>
<feature type="transmembrane region" description="Helical" evidence="2">
    <location>
        <begin position="43"/>
        <end position="60"/>
    </location>
</feature>
<keyword evidence="2" id="KW-1133">Transmembrane helix</keyword>
<evidence type="ECO:0000256" key="1">
    <source>
        <dbReference type="SAM" id="MobiDB-lite"/>
    </source>
</evidence>
<name>A0A6G0WZ27_9STRA</name>
<sequence length="655" mass="74588">MSDDDCCSFANYSFETNASVTEFSVNALINAGLNQKVSVPTQFAFICIVTVFVLCFEFILESIEHVIARHPTYWRLLNKMYRELLVGGLTAFVSKRLDQWNVMDETEQNKLNIGDEMVLYFALSIAIQSALIFTMLRKRNQRADKLSALNSRDLLEYMTTDKDAKPRSLSSQSIMKNKILQNFFLTTYKLPDMFSFPKYLRSIQDSEIFSLFDVEIIEWLLLVATYSVFFRIADDLEIRLTIDENASDEAIEAGIEFGIAKGMLENRLKILLGFILLLSATIWALDWFLRRRVRDIVTYAANGQESYLEALREVADQEDARLAKPMTNDEAISTMMELADSLSDVKDHSSIWDLIKSAARRLVGRAHVKTQTLEAMTNLNLRFFSRKAVHVFAKLLLAFNAMYFALVWATFNASLVPVITSQEATMYPVWLAGLMAILIVNMVYFAPRLVRQLALVNATVRVNPNELKTVIEHFADVLEMQTEMAEAINEYCDANDKDAKELEQDMVALDPQGTGYIEGEDLRNIIIRYGFKFSANKFQTFVRLQFKTRGTKVPYADFCRILFGLTDQLKAHHGALSEFMTGRNLNSQYLHSLRRGGTSDSMHSNNSSNSSRRTNRALLYKLAGFQRGNTNENADSASQVYHQVQTPNKTDDALV</sequence>
<dbReference type="SUPFAM" id="SSF47473">
    <property type="entry name" value="EF-hand"/>
    <property type="match status" value="1"/>
</dbReference>
<keyword evidence="5" id="KW-1185">Reference proteome</keyword>
<evidence type="ECO:0000256" key="2">
    <source>
        <dbReference type="SAM" id="Phobius"/>
    </source>
</evidence>
<comment type="caution">
    <text evidence="4">The sequence shown here is derived from an EMBL/GenBank/DDBJ whole genome shotgun (WGS) entry which is preliminary data.</text>
</comment>
<feature type="transmembrane region" description="Helical" evidence="2">
    <location>
        <begin position="208"/>
        <end position="229"/>
    </location>
</feature>
<keyword evidence="2" id="KW-0812">Transmembrane</keyword>
<dbReference type="VEuPathDB" id="FungiDB:AeMF1_018696"/>
<feature type="transmembrane region" description="Helical" evidence="2">
    <location>
        <begin position="391"/>
        <end position="415"/>
    </location>
</feature>
<feature type="transmembrane region" description="Helical" evidence="2">
    <location>
        <begin position="427"/>
        <end position="446"/>
    </location>
</feature>
<dbReference type="GO" id="GO:0005509">
    <property type="term" value="F:calcium ion binding"/>
    <property type="evidence" value="ECO:0007669"/>
    <property type="project" value="InterPro"/>
</dbReference>
<proteinExistence type="predicted"/>
<dbReference type="AlphaFoldDB" id="A0A6G0WZ27"/>
<evidence type="ECO:0000259" key="3">
    <source>
        <dbReference type="PROSITE" id="PS50222"/>
    </source>
</evidence>
<organism evidence="4 5">
    <name type="scientific">Aphanomyces euteiches</name>
    <dbReference type="NCBI Taxonomy" id="100861"/>
    <lineage>
        <taxon>Eukaryota</taxon>
        <taxon>Sar</taxon>
        <taxon>Stramenopiles</taxon>
        <taxon>Oomycota</taxon>
        <taxon>Saprolegniomycetes</taxon>
        <taxon>Saprolegniales</taxon>
        <taxon>Verrucalvaceae</taxon>
        <taxon>Aphanomyces</taxon>
    </lineage>
</organism>
<evidence type="ECO:0000313" key="4">
    <source>
        <dbReference type="EMBL" id="KAF0732848.1"/>
    </source>
</evidence>
<feature type="transmembrane region" description="Helical" evidence="2">
    <location>
        <begin position="117"/>
        <end position="136"/>
    </location>
</feature>
<evidence type="ECO:0000313" key="5">
    <source>
        <dbReference type="Proteomes" id="UP000481153"/>
    </source>
</evidence>
<dbReference type="InterPro" id="IPR011992">
    <property type="entry name" value="EF-hand-dom_pair"/>
</dbReference>
<dbReference type="Proteomes" id="UP000481153">
    <property type="component" value="Unassembled WGS sequence"/>
</dbReference>